<feature type="transmembrane region" description="Helical" evidence="10">
    <location>
        <begin position="227"/>
        <end position="251"/>
    </location>
</feature>
<dbReference type="InterPro" id="IPR027434">
    <property type="entry name" value="Homing_endonucl"/>
</dbReference>
<dbReference type="Gene3D" id="3.10.28.10">
    <property type="entry name" value="Homing endonucleases"/>
    <property type="match status" value="2"/>
</dbReference>
<dbReference type="InterPro" id="IPR001750">
    <property type="entry name" value="ND/Mrp_TM"/>
</dbReference>
<keyword evidence="13" id="KW-0496">Mitochondrion</keyword>
<feature type="transmembrane region" description="Helical" evidence="10">
    <location>
        <begin position="447"/>
        <end position="467"/>
    </location>
</feature>
<keyword evidence="5 10" id="KW-0812">Transmembrane</keyword>
<feature type="transmembrane region" description="Helical" evidence="10">
    <location>
        <begin position="24"/>
        <end position="47"/>
    </location>
</feature>
<evidence type="ECO:0000256" key="3">
    <source>
        <dbReference type="ARBA" id="ARBA00012944"/>
    </source>
</evidence>
<evidence type="ECO:0000256" key="4">
    <source>
        <dbReference type="ARBA" id="ARBA00021008"/>
    </source>
</evidence>
<dbReference type="Pfam" id="PF00961">
    <property type="entry name" value="LAGLIDADG_1"/>
    <property type="match status" value="2"/>
</dbReference>
<dbReference type="PANTHER" id="PTHR22773">
    <property type="entry name" value="NADH DEHYDROGENASE"/>
    <property type="match status" value="1"/>
</dbReference>
<feature type="transmembrane region" description="Helical" evidence="10">
    <location>
        <begin position="146"/>
        <end position="166"/>
    </location>
</feature>
<feature type="domain" description="Homing endonuclease LAGLIDADG" evidence="12">
    <location>
        <begin position="703"/>
        <end position="796"/>
    </location>
</feature>
<feature type="transmembrane region" description="Helical" evidence="10">
    <location>
        <begin position="178"/>
        <end position="199"/>
    </location>
</feature>
<evidence type="ECO:0000256" key="5">
    <source>
        <dbReference type="ARBA" id="ARBA00022692"/>
    </source>
</evidence>
<feature type="transmembrane region" description="Helical" evidence="10">
    <location>
        <begin position="296"/>
        <end position="317"/>
    </location>
</feature>
<dbReference type="EC" id="7.1.1.2" evidence="3"/>
<evidence type="ECO:0000256" key="10">
    <source>
        <dbReference type="SAM" id="Phobius"/>
    </source>
</evidence>
<keyword evidence="6 10" id="KW-1133">Transmembrane helix</keyword>
<name>A0A059PA89_GIBMO</name>
<dbReference type="GO" id="GO:0004519">
    <property type="term" value="F:endonuclease activity"/>
    <property type="evidence" value="ECO:0007669"/>
    <property type="project" value="InterPro"/>
</dbReference>
<feature type="transmembrane region" description="Helical" evidence="10">
    <location>
        <begin position="122"/>
        <end position="140"/>
    </location>
</feature>
<reference evidence="13" key="1">
    <citation type="submission" date="2012-10" db="EMBL/GenBank/DDBJ databases">
        <title>Genome similarity of Fusaruim circinatum, F. verticillioides and F. fujikuroi mitochondria extends beyond protein coding genes.</title>
        <authorList>
            <person name="Fourie G."/>
            <person name="van der Merwe N.A."/>
            <person name="Wingfield B.D."/>
            <person name="Bogale M."/>
            <person name="Tudzynski B."/>
            <person name="Wingfield M.J."/>
            <person name="Steenkamp E.T."/>
        </authorList>
    </citation>
    <scope>NUCLEOTIDE SEQUENCE</scope>
    <source>
        <strain evidence="13">NRRL 29056</strain>
    </source>
</reference>
<feature type="domain" description="NADH:quinone oxidoreductase/Mrp antiporter transmembrane" evidence="11">
    <location>
        <begin position="143"/>
        <end position="462"/>
    </location>
</feature>
<comment type="similarity">
    <text evidence="2">Belongs to the complex I subunit 2 family.</text>
</comment>
<evidence type="ECO:0000256" key="7">
    <source>
        <dbReference type="ARBA" id="ARBA00023136"/>
    </source>
</evidence>
<evidence type="ECO:0000256" key="9">
    <source>
        <dbReference type="ARBA" id="ARBA00049551"/>
    </source>
</evidence>
<feature type="transmembrane region" description="Helical" evidence="10">
    <location>
        <begin position="59"/>
        <end position="82"/>
    </location>
</feature>
<feature type="transmembrane region" description="Helical" evidence="10">
    <location>
        <begin position="263"/>
        <end position="284"/>
    </location>
</feature>
<dbReference type="SUPFAM" id="SSF55608">
    <property type="entry name" value="Homing endonucleases"/>
    <property type="match status" value="2"/>
</dbReference>
<feature type="transmembrane region" description="Helical" evidence="10">
    <location>
        <begin position="555"/>
        <end position="573"/>
    </location>
</feature>
<feature type="transmembrane region" description="Helical" evidence="10">
    <location>
        <begin position="363"/>
        <end position="380"/>
    </location>
</feature>
<sequence>MIILSIVLVLLSNAVNIRRDLSILFNRISILILIYCILHDMSSLAVITKGVGLHGGLLLMSNITQIFHIFIFLVSILILQLTSFYPRKVWVSEYSSLKDLLLYKFIYYNTKIINKMGEHFKIIEYPLIILFVITGAVLLMSTNDLVSIFLAIELQSYGLYILSTIYRNSELSTTGGLIYFLLGGLSSCFILLGTSLLYANSGTTNLDGLYIITSISDLSTNLWYTPYYINLSLVIFTIGFLFKVSAAPFHFWSPDVYDAIPTIVTTFVAIIAKISIFILLLQLVYYTNSSFSEMSWTFILLISSLFSLIIGTVVGLTQFRIKRLFAYSTISHVGFILLALGISSVESTQAFIFYLTQYSISNLNAFVILIAIGFSLYCYISENKEHEELMDKNNSPIQLVTQLKGYFYINPFLAISLAITIFSFVGVPPLIGFFGKQMVLSAALDKGLIFLSLIAILTSVIGGVYYLGIIKEMFFSLPEYKINPLLENLVLKGNVLDNNQKIINKLNFNYKNIAISSPISFVISIITLVILLFLFMNKEWLSMGKEKTMPFFNKINLIYNKSIISFYFFKTYSTIFINNYTTRRSFSMLIYIFSLLIYSFSMLERSPAIEKISFFYKAYFVRRSRKICATSSTSSIKICAPSCSCSSCSSSRKSFSLRGYSPRESLRKLKLEKNVFFSSLRSPNEVSCPLENDKNKPIGPWFITGIIDAEGSFMVHLEKTQLRVRPGFKIKLDIRDLSLLKEIKAYFNNIGSIKIYNKECVYKVRSLKEVAIIISHFDKYNLMSQKRADFDLFKLIVNKLNNQEHLTSEGLQGIVDIGVSLNLSSSSLVKDNFPNTIPVARPLVKDIVIPDPEWIAGFVSGRGSFSIYASQSVDKRVSLSFRVFQYELGGAKDDELFKFLGYFFNCGNLNYHEDKKAVIFVIRKFEDINHKIIPFFDKYKIKGVKYKDFKDWSEAAKIIESKNHLTQEGHNEIRRIRKNMNSYRL</sequence>
<keyword evidence="7 10" id="KW-0472">Membrane</keyword>
<dbReference type="GO" id="GO:0042773">
    <property type="term" value="P:ATP synthesis coupled electron transport"/>
    <property type="evidence" value="ECO:0007669"/>
    <property type="project" value="InterPro"/>
</dbReference>
<evidence type="ECO:0000256" key="6">
    <source>
        <dbReference type="ARBA" id="ARBA00022989"/>
    </source>
</evidence>
<feature type="domain" description="Homing endonuclease LAGLIDADG" evidence="12">
    <location>
        <begin position="855"/>
        <end position="955"/>
    </location>
</feature>
<dbReference type="HAMAP" id="MF_00445">
    <property type="entry name" value="NDH1_NuoN_1"/>
    <property type="match status" value="1"/>
</dbReference>
<dbReference type="GO" id="GO:0016020">
    <property type="term" value="C:membrane"/>
    <property type="evidence" value="ECO:0007669"/>
    <property type="project" value="UniProtKB-SubCell"/>
</dbReference>
<evidence type="ECO:0000313" key="13">
    <source>
        <dbReference type="EMBL" id="AFX93801.1"/>
    </source>
</evidence>
<dbReference type="Pfam" id="PF00361">
    <property type="entry name" value="Proton_antipo_M"/>
    <property type="match status" value="1"/>
</dbReference>
<evidence type="ECO:0000259" key="12">
    <source>
        <dbReference type="Pfam" id="PF00961"/>
    </source>
</evidence>
<feature type="transmembrane region" description="Helical" evidence="10">
    <location>
        <begin position="513"/>
        <end position="535"/>
    </location>
</feature>
<evidence type="ECO:0000256" key="8">
    <source>
        <dbReference type="ARBA" id="ARBA00031028"/>
    </source>
</evidence>
<feature type="transmembrane region" description="Helical" evidence="10">
    <location>
        <begin position="412"/>
        <end position="435"/>
    </location>
</feature>
<dbReference type="InterPro" id="IPR004860">
    <property type="entry name" value="LAGLIDADG_dom"/>
</dbReference>
<comment type="subcellular location">
    <subcellularLocation>
        <location evidence="1">Membrane</location>
        <topology evidence="1">Multi-pass membrane protein</topology>
    </subcellularLocation>
</comment>
<feature type="transmembrane region" description="Helical" evidence="10">
    <location>
        <begin position="324"/>
        <end position="343"/>
    </location>
</feature>
<dbReference type="FunFam" id="3.10.28.10:FF:000010">
    <property type="entry name" value="LAGLIDADG homing endonuclease I-LtrII"/>
    <property type="match status" value="1"/>
</dbReference>
<gene>
    <name evidence="13" type="primary">nad2</name>
</gene>
<comment type="catalytic activity">
    <reaction evidence="9">
        <text>a ubiquinone + NADH + 5 H(+)(in) = a ubiquinol + NAD(+) + 4 H(+)(out)</text>
        <dbReference type="Rhea" id="RHEA:29091"/>
        <dbReference type="Rhea" id="RHEA-COMP:9565"/>
        <dbReference type="Rhea" id="RHEA-COMP:9566"/>
        <dbReference type="ChEBI" id="CHEBI:15378"/>
        <dbReference type="ChEBI" id="CHEBI:16389"/>
        <dbReference type="ChEBI" id="CHEBI:17976"/>
        <dbReference type="ChEBI" id="CHEBI:57540"/>
        <dbReference type="ChEBI" id="CHEBI:57945"/>
        <dbReference type="EC" id="7.1.1.2"/>
    </reaction>
</comment>
<proteinExistence type="inferred from homology"/>
<dbReference type="EMBL" id="JX910421">
    <property type="protein sequence ID" value="AFX93801.1"/>
    <property type="molecule type" value="Genomic_DNA"/>
</dbReference>
<evidence type="ECO:0000256" key="2">
    <source>
        <dbReference type="ARBA" id="ARBA00007012"/>
    </source>
</evidence>
<dbReference type="InterPro" id="IPR010096">
    <property type="entry name" value="NADH-Q_OxRdtase_suN/2"/>
</dbReference>
<evidence type="ECO:0000256" key="1">
    <source>
        <dbReference type="ARBA" id="ARBA00004141"/>
    </source>
</evidence>
<organism evidence="13">
    <name type="scientific">Gibberella moniliformis</name>
    <name type="common">Maize ear and stalk rot fungus</name>
    <name type="synonym">Fusarium verticillioides</name>
    <dbReference type="NCBI Taxonomy" id="117187"/>
    <lineage>
        <taxon>Eukaryota</taxon>
        <taxon>Fungi</taxon>
        <taxon>Dikarya</taxon>
        <taxon>Ascomycota</taxon>
        <taxon>Pezizomycotina</taxon>
        <taxon>Sordariomycetes</taxon>
        <taxon>Hypocreomycetidae</taxon>
        <taxon>Hypocreales</taxon>
        <taxon>Nectriaceae</taxon>
        <taxon>Fusarium</taxon>
        <taxon>Fusarium fujikuroi species complex</taxon>
    </lineage>
</organism>
<protein>
    <recommendedName>
        <fullName evidence="4">NADH-ubiquinone oxidoreductase chain 2</fullName>
        <ecNumber evidence="3">7.1.1.2</ecNumber>
    </recommendedName>
    <alternativeName>
        <fullName evidence="8">NADH dehydrogenase subunit 2</fullName>
    </alternativeName>
</protein>
<accession>A0A059PA89</accession>
<geneLocation type="mitochondrion" evidence="13"/>
<evidence type="ECO:0000259" key="11">
    <source>
        <dbReference type="Pfam" id="PF00361"/>
    </source>
</evidence>
<dbReference type="GO" id="GO:0008137">
    <property type="term" value="F:NADH dehydrogenase (ubiquinone) activity"/>
    <property type="evidence" value="ECO:0007669"/>
    <property type="project" value="UniProtKB-EC"/>
</dbReference>
<feature type="transmembrane region" description="Helical" evidence="10">
    <location>
        <begin position="585"/>
        <end position="603"/>
    </location>
</feature>
<dbReference type="AlphaFoldDB" id="A0A059PA89"/>